<dbReference type="AlphaFoldDB" id="A0A7X1Y4E1"/>
<evidence type="ECO:0000313" key="2">
    <source>
        <dbReference type="EMBL" id="MQU29190.1"/>
    </source>
</evidence>
<dbReference type="EMBL" id="WIVW01000054">
    <property type="protein sequence ID" value="MQU29190.1"/>
    <property type="molecule type" value="Genomic_DNA"/>
</dbReference>
<accession>A0A7X1Y4E1</accession>
<gene>
    <name evidence="2" type="ORF">GHO29_22240</name>
</gene>
<keyword evidence="1" id="KW-0732">Signal</keyword>
<feature type="chain" id="PRO_5030904049" evidence="1">
    <location>
        <begin position="19"/>
        <end position="120"/>
    </location>
</feature>
<protein>
    <submittedName>
        <fullName evidence="2">Uncharacterized protein</fullName>
    </submittedName>
</protein>
<dbReference type="RefSeq" id="WP_153382456.1">
    <property type="nucleotide sequence ID" value="NZ_WIVW01000054.1"/>
</dbReference>
<evidence type="ECO:0000256" key="1">
    <source>
        <dbReference type="SAM" id="SignalP"/>
    </source>
</evidence>
<organism evidence="2 3">
    <name type="scientific">Pseudomonas helleri</name>
    <dbReference type="NCBI Taxonomy" id="1608996"/>
    <lineage>
        <taxon>Bacteria</taxon>
        <taxon>Pseudomonadati</taxon>
        <taxon>Pseudomonadota</taxon>
        <taxon>Gammaproteobacteria</taxon>
        <taxon>Pseudomonadales</taxon>
        <taxon>Pseudomonadaceae</taxon>
        <taxon>Pseudomonas</taxon>
    </lineage>
</organism>
<proteinExistence type="predicted"/>
<dbReference type="Proteomes" id="UP000437970">
    <property type="component" value="Unassembled WGS sequence"/>
</dbReference>
<sequence>MRVIAFFILALTSSAVFAGYDIHITRKAFWADEDGPTISISDWEKYIAQDPQITPDTKNTKNDFLVSLGTETFPIWFNPILGELYTKNPSDDAIKKMIDVASRLGANAQGDDGELYPPAP</sequence>
<name>A0A7X1Y4E1_9PSED</name>
<evidence type="ECO:0000313" key="3">
    <source>
        <dbReference type="Proteomes" id="UP000437970"/>
    </source>
</evidence>
<comment type="caution">
    <text evidence="2">The sequence shown here is derived from an EMBL/GenBank/DDBJ whole genome shotgun (WGS) entry which is preliminary data.</text>
</comment>
<reference evidence="2 3" key="1">
    <citation type="submission" date="2019-10" db="EMBL/GenBank/DDBJ databases">
        <title>Evaluation of single-gene subtyping targets for Pseudomonas.</title>
        <authorList>
            <person name="Reichler S.J."/>
            <person name="Orsi R.H."/>
            <person name="Wiedmann M."/>
            <person name="Martin N.H."/>
            <person name="Murphy S.I."/>
        </authorList>
    </citation>
    <scope>NUCLEOTIDE SEQUENCE [LARGE SCALE GENOMIC DNA]</scope>
    <source>
        <strain evidence="2 3">FSL R10-1984</strain>
    </source>
</reference>
<feature type="signal peptide" evidence="1">
    <location>
        <begin position="1"/>
        <end position="18"/>
    </location>
</feature>